<evidence type="ECO:0000256" key="1">
    <source>
        <dbReference type="SAM" id="MobiDB-lite"/>
    </source>
</evidence>
<organism evidence="2 3">
    <name type="scientific">Amphiprion ocellaris</name>
    <name type="common">Clown anemonefish</name>
    <dbReference type="NCBI Taxonomy" id="80972"/>
    <lineage>
        <taxon>Eukaryota</taxon>
        <taxon>Metazoa</taxon>
        <taxon>Chordata</taxon>
        <taxon>Craniata</taxon>
        <taxon>Vertebrata</taxon>
        <taxon>Euteleostomi</taxon>
        <taxon>Actinopterygii</taxon>
        <taxon>Neopterygii</taxon>
        <taxon>Teleostei</taxon>
        <taxon>Neoteleostei</taxon>
        <taxon>Acanthomorphata</taxon>
        <taxon>Ovalentaria</taxon>
        <taxon>Pomacentridae</taxon>
        <taxon>Amphiprion</taxon>
    </lineage>
</organism>
<name>A0AAQ5WYE3_AMPOC</name>
<reference evidence="2" key="2">
    <citation type="submission" date="2025-08" db="UniProtKB">
        <authorList>
            <consortium name="Ensembl"/>
        </authorList>
    </citation>
    <scope>IDENTIFICATION</scope>
</reference>
<accession>A0AAQ5WYE3</accession>
<feature type="region of interest" description="Disordered" evidence="1">
    <location>
        <begin position="64"/>
        <end position="87"/>
    </location>
</feature>
<reference evidence="2" key="3">
    <citation type="submission" date="2025-09" db="UniProtKB">
        <authorList>
            <consortium name="Ensembl"/>
        </authorList>
    </citation>
    <scope>IDENTIFICATION</scope>
</reference>
<sequence length="87" mass="9088">MPETQQSWPIGLSCALTTAEPDQSSAAVKARLAPPVHAGSLSLLVPCHPHHPGLLRLRTPPLPAQSCLASSPRLPNQSPVMDPAGTQ</sequence>
<dbReference type="Proteomes" id="UP001501940">
    <property type="component" value="Chromosome 7"/>
</dbReference>
<dbReference type="Ensembl" id="ENSAOCT00000052952.1">
    <property type="protein sequence ID" value="ENSAOCP00000033988.1"/>
    <property type="gene ID" value="ENSAOCG00000028827.1"/>
</dbReference>
<proteinExistence type="predicted"/>
<keyword evidence="3" id="KW-1185">Reference proteome</keyword>
<evidence type="ECO:0000313" key="3">
    <source>
        <dbReference type="Proteomes" id="UP001501940"/>
    </source>
</evidence>
<reference evidence="2 3" key="1">
    <citation type="submission" date="2022-01" db="EMBL/GenBank/DDBJ databases">
        <title>A chromosome-scale genome assembly of the false clownfish, Amphiprion ocellaris.</title>
        <authorList>
            <person name="Ryu T."/>
        </authorList>
    </citation>
    <scope>NUCLEOTIDE SEQUENCE [LARGE SCALE GENOMIC DNA]</scope>
</reference>
<feature type="compositionally biased region" description="Polar residues" evidence="1">
    <location>
        <begin position="67"/>
        <end position="87"/>
    </location>
</feature>
<protein>
    <submittedName>
        <fullName evidence="2">Uncharacterized protein</fullName>
    </submittedName>
</protein>
<evidence type="ECO:0000313" key="2">
    <source>
        <dbReference type="Ensembl" id="ENSAOCP00000033988.1"/>
    </source>
</evidence>
<dbReference type="AlphaFoldDB" id="A0AAQ5WYE3"/>